<evidence type="ECO:0000256" key="1">
    <source>
        <dbReference type="SAM" id="MobiDB-lite"/>
    </source>
</evidence>
<organism evidence="2 3">
    <name type="scientific">Serendipita indica (strain DSM 11827)</name>
    <name type="common">Root endophyte fungus</name>
    <name type="synonym">Piriformospora indica</name>
    <dbReference type="NCBI Taxonomy" id="1109443"/>
    <lineage>
        <taxon>Eukaryota</taxon>
        <taxon>Fungi</taxon>
        <taxon>Dikarya</taxon>
        <taxon>Basidiomycota</taxon>
        <taxon>Agaricomycotina</taxon>
        <taxon>Agaricomycetes</taxon>
        <taxon>Sebacinales</taxon>
        <taxon>Serendipitaceae</taxon>
        <taxon>Serendipita</taxon>
    </lineage>
</organism>
<gene>
    <name evidence="2" type="ORF">PIIN_05612</name>
</gene>
<feature type="region of interest" description="Disordered" evidence="1">
    <location>
        <begin position="1"/>
        <end position="31"/>
    </location>
</feature>
<comment type="caution">
    <text evidence="2">The sequence shown here is derived from an EMBL/GenBank/DDBJ whole genome shotgun (WGS) entry which is preliminary data.</text>
</comment>
<evidence type="ECO:0000313" key="2">
    <source>
        <dbReference type="EMBL" id="CCA71677.1"/>
    </source>
</evidence>
<protein>
    <submittedName>
        <fullName evidence="2">Uncharacterized protein</fullName>
    </submittedName>
</protein>
<dbReference type="EMBL" id="CAFZ01000130">
    <property type="protein sequence ID" value="CCA71677.1"/>
    <property type="molecule type" value="Genomic_DNA"/>
</dbReference>
<proteinExistence type="predicted"/>
<evidence type="ECO:0000313" key="3">
    <source>
        <dbReference type="Proteomes" id="UP000007148"/>
    </source>
</evidence>
<feature type="region of interest" description="Disordered" evidence="1">
    <location>
        <begin position="52"/>
        <end position="81"/>
    </location>
</feature>
<feature type="compositionally biased region" description="Basic residues" evidence="1">
    <location>
        <begin position="57"/>
        <end position="75"/>
    </location>
</feature>
<accession>G4TK34</accession>
<dbReference type="HOGENOM" id="CLU_2574741_0_0_1"/>
<sequence>MVNHARKPPEHTRSTASEHDAPTSNERWGDSTMLKETLGFDYSAAYHLYKRPTNISTRRHYHATRPLRPSPRVKGRSPSMR</sequence>
<name>G4TK34_SERID</name>
<keyword evidence="3" id="KW-1185">Reference proteome</keyword>
<reference evidence="2 3" key="1">
    <citation type="journal article" date="2011" name="PLoS Pathog.">
        <title>Endophytic Life Strategies Decoded by Genome and Transcriptome Analyses of the Mutualistic Root Symbiont Piriformospora indica.</title>
        <authorList>
            <person name="Zuccaro A."/>
            <person name="Lahrmann U."/>
            <person name="Guldener U."/>
            <person name="Langen G."/>
            <person name="Pfiffi S."/>
            <person name="Biedenkopf D."/>
            <person name="Wong P."/>
            <person name="Samans B."/>
            <person name="Grimm C."/>
            <person name="Basiewicz M."/>
            <person name="Murat C."/>
            <person name="Martin F."/>
            <person name="Kogel K.H."/>
        </authorList>
    </citation>
    <scope>NUCLEOTIDE SEQUENCE [LARGE SCALE GENOMIC DNA]</scope>
    <source>
        <strain evidence="2 3">DSM 11827</strain>
    </source>
</reference>
<feature type="compositionally biased region" description="Basic and acidic residues" evidence="1">
    <location>
        <begin position="7"/>
        <end position="21"/>
    </location>
</feature>
<dbReference type="Proteomes" id="UP000007148">
    <property type="component" value="Unassembled WGS sequence"/>
</dbReference>
<dbReference type="AlphaFoldDB" id="G4TK34"/>
<dbReference type="InParanoid" id="G4TK34"/>